<keyword evidence="4 11" id="KW-0032">Aminotransferase</keyword>
<organism evidence="11 12">
    <name type="scientific">Deinococcus malanensis</name>
    <dbReference type="NCBI Taxonomy" id="1706855"/>
    <lineage>
        <taxon>Bacteria</taxon>
        <taxon>Thermotogati</taxon>
        <taxon>Deinococcota</taxon>
        <taxon>Deinococci</taxon>
        <taxon>Deinococcales</taxon>
        <taxon>Deinococcaceae</taxon>
        <taxon>Deinococcus</taxon>
    </lineage>
</organism>
<evidence type="ECO:0000256" key="9">
    <source>
        <dbReference type="ARBA" id="ARBA00047481"/>
    </source>
</evidence>
<dbReference type="PANTHER" id="PTHR43643:SF6">
    <property type="entry name" value="HISTIDINOL-PHOSPHATE AMINOTRANSFERASE"/>
    <property type="match status" value="1"/>
</dbReference>
<name>A0ABQ2ES48_9DEIO</name>
<evidence type="ECO:0000313" key="12">
    <source>
        <dbReference type="Proteomes" id="UP000647587"/>
    </source>
</evidence>
<evidence type="ECO:0000256" key="7">
    <source>
        <dbReference type="ARBA" id="ARBA00022898"/>
    </source>
</evidence>
<dbReference type="EMBL" id="BMPP01000003">
    <property type="protein sequence ID" value="GGK17878.1"/>
    <property type="molecule type" value="Genomic_DNA"/>
</dbReference>
<feature type="domain" description="Aminotransferase class I/classII large" evidence="10">
    <location>
        <begin position="23"/>
        <end position="318"/>
    </location>
</feature>
<dbReference type="GO" id="GO:0008483">
    <property type="term" value="F:transaminase activity"/>
    <property type="evidence" value="ECO:0007669"/>
    <property type="project" value="UniProtKB-KW"/>
</dbReference>
<keyword evidence="12" id="KW-1185">Reference proteome</keyword>
<evidence type="ECO:0000256" key="2">
    <source>
        <dbReference type="ARBA" id="ARBA00007970"/>
    </source>
</evidence>
<keyword evidence="6" id="KW-0808">Transferase</keyword>
<proteinExistence type="inferred from homology"/>
<evidence type="ECO:0000313" key="11">
    <source>
        <dbReference type="EMBL" id="GGK17878.1"/>
    </source>
</evidence>
<dbReference type="Gene3D" id="3.40.640.10">
    <property type="entry name" value="Type I PLP-dependent aspartate aminotransferase-like (Major domain)"/>
    <property type="match status" value="1"/>
</dbReference>
<dbReference type="CDD" id="cd00609">
    <property type="entry name" value="AAT_like"/>
    <property type="match status" value="1"/>
</dbReference>
<dbReference type="InterPro" id="IPR050106">
    <property type="entry name" value="HistidinolP_aminotransfase"/>
</dbReference>
<dbReference type="InterPro" id="IPR004839">
    <property type="entry name" value="Aminotransferase_I/II_large"/>
</dbReference>
<keyword evidence="8" id="KW-0368">Histidine biosynthesis</keyword>
<comment type="similarity">
    <text evidence="2">Belongs to the class-II pyridoxal-phosphate-dependent aminotransferase family. Histidinol-phosphate aminotransferase subfamily.</text>
</comment>
<evidence type="ECO:0000256" key="3">
    <source>
        <dbReference type="ARBA" id="ARBA00012748"/>
    </source>
</evidence>
<gene>
    <name evidence="11" type="ORF">GCM10008955_09180</name>
</gene>
<evidence type="ECO:0000256" key="4">
    <source>
        <dbReference type="ARBA" id="ARBA00022576"/>
    </source>
</evidence>
<dbReference type="InterPro" id="IPR015422">
    <property type="entry name" value="PyrdxlP-dep_Trfase_small"/>
</dbReference>
<dbReference type="EC" id="2.6.1.9" evidence="3"/>
<evidence type="ECO:0000256" key="1">
    <source>
        <dbReference type="ARBA" id="ARBA00005011"/>
    </source>
</evidence>
<dbReference type="Proteomes" id="UP000647587">
    <property type="component" value="Unassembled WGS sequence"/>
</dbReference>
<dbReference type="PANTHER" id="PTHR43643">
    <property type="entry name" value="HISTIDINOL-PHOSPHATE AMINOTRANSFERASE 2"/>
    <property type="match status" value="1"/>
</dbReference>
<comment type="catalytic activity">
    <reaction evidence="9">
        <text>L-histidinol phosphate + 2-oxoglutarate = 3-(imidazol-4-yl)-2-oxopropyl phosphate + L-glutamate</text>
        <dbReference type="Rhea" id="RHEA:23744"/>
        <dbReference type="ChEBI" id="CHEBI:16810"/>
        <dbReference type="ChEBI" id="CHEBI:29985"/>
        <dbReference type="ChEBI" id="CHEBI:57766"/>
        <dbReference type="ChEBI" id="CHEBI:57980"/>
        <dbReference type="EC" id="2.6.1.9"/>
    </reaction>
</comment>
<protein>
    <recommendedName>
        <fullName evidence="3">histidinol-phosphate transaminase</fullName>
        <ecNumber evidence="3">2.6.1.9</ecNumber>
    </recommendedName>
</protein>
<keyword evidence="7" id="KW-0663">Pyridoxal phosphate</keyword>
<evidence type="ECO:0000256" key="8">
    <source>
        <dbReference type="ARBA" id="ARBA00023102"/>
    </source>
</evidence>
<sequence length="338" mass="35350">MTLPPLVPRVPHGGPTSGPFTGLDFSVNTNPFGPSPALLEVVRQADHATYPDPTYLAVRETLAGWHGVSPHRVCLSVGASDLLHRLVRAFLPAGDSLLSLHAPFGELARAATLQGAAVQVISSISGDLPPQVRLVYVGHPHNPTGHRLPPDELQALAERCGSSGALLILDEAYAPFLPAGPAPLGQAVVRLLSPGKAHGLVGARPAYALASPGVVARLDNLAPAWHIPAGTAALLAALPQAQPFLDLTIPRVSEHAAALASQLACFGPVEHHGTPYMTLTVGDAAAMTTQLLARGIRVRDCTSYGLPRRVRLSTRLPQDNAALQAALHSLRETGQFDG</sequence>
<dbReference type="RefSeq" id="WP_189005019.1">
    <property type="nucleotide sequence ID" value="NZ_BMPP01000003.1"/>
</dbReference>
<dbReference type="Pfam" id="PF00155">
    <property type="entry name" value="Aminotran_1_2"/>
    <property type="match status" value="1"/>
</dbReference>
<comment type="pathway">
    <text evidence="1">Amino-acid biosynthesis; L-histidine biosynthesis; L-histidine from 5-phospho-alpha-D-ribose 1-diphosphate: step 7/9.</text>
</comment>
<dbReference type="InterPro" id="IPR015424">
    <property type="entry name" value="PyrdxlP-dep_Trfase"/>
</dbReference>
<evidence type="ECO:0000256" key="5">
    <source>
        <dbReference type="ARBA" id="ARBA00022605"/>
    </source>
</evidence>
<dbReference type="Gene3D" id="3.90.1150.10">
    <property type="entry name" value="Aspartate Aminotransferase, domain 1"/>
    <property type="match status" value="1"/>
</dbReference>
<dbReference type="SUPFAM" id="SSF53383">
    <property type="entry name" value="PLP-dependent transferases"/>
    <property type="match status" value="1"/>
</dbReference>
<accession>A0ABQ2ES48</accession>
<dbReference type="InterPro" id="IPR015421">
    <property type="entry name" value="PyrdxlP-dep_Trfase_major"/>
</dbReference>
<keyword evidence="5" id="KW-0028">Amino-acid biosynthesis</keyword>
<comment type="caution">
    <text evidence="11">The sequence shown here is derived from an EMBL/GenBank/DDBJ whole genome shotgun (WGS) entry which is preliminary data.</text>
</comment>
<evidence type="ECO:0000259" key="10">
    <source>
        <dbReference type="Pfam" id="PF00155"/>
    </source>
</evidence>
<reference evidence="12" key="1">
    <citation type="journal article" date="2019" name="Int. J. Syst. Evol. Microbiol.">
        <title>The Global Catalogue of Microorganisms (GCM) 10K type strain sequencing project: providing services to taxonomists for standard genome sequencing and annotation.</title>
        <authorList>
            <consortium name="The Broad Institute Genomics Platform"/>
            <consortium name="The Broad Institute Genome Sequencing Center for Infectious Disease"/>
            <person name="Wu L."/>
            <person name="Ma J."/>
        </authorList>
    </citation>
    <scope>NUCLEOTIDE SEQUENCE [LARGE SCALE GENOMIC DNA]</scope>
    <source>
        <strain evidence="12">JCM 30331</strain>
    </source>
</reference>
<evidence type="ECO:0000256" key="6">
    <source>
        <dbReference type="ARBA" id="ARBA00022679"/>
    </source>
</evidence>